<accession>A0A934K100</accession>
<dbReference type="EMBL" id="JAEKNR010000005">
    <property type="protein sequence ID" value="MBJ7596545.1"/>
    <property type="molecule type" value="Genomic_DNA"/>
</dbReference>
<dbReference type="InterPro" id="IPR004107">
    <property type="entry name" value="Integrase_SAM-like_N"/>
</dbReference>
<comment type="similarity">
    <text evidence="1">Belongs to the 'phage' integrase family.</text>
</comment>
<dbReference type="GO" id="GO:0003677">
    <property type="term" value="F:DNA binding"/>
    <property type="evidence" value="ECO:0007669"/>
    <property type="project" value="UniProtKB-UniRule"/>
</dbReference>
<dbReference type="PROSITE" id="PS51900">
    <property type="entry name" value="CB"/>
    <property type="match status" value="1"/>
</dbReference>
<dbReference type="GO" id="GO:0015074">
    <property type="term" value="P:DNA integration"/>
    <property type="evidence" value="ECO:0007669"/>
    <property type="project" value="UniProtKB-KW"/>
</dbReference>
<dbReference type="InterPro" id="IPR010998">
    <property type="entry name" value="Integrase_recombinase_N"/>
</dbReference>
<dbReference type="SUPFAM" id="SSF56349">
    <property type="entry name" value="DNA breaking-rejoining enzymes"/>
    <property type="match status" value="1"/>
</dbReference>
<organism evidence="8 9">
    <name type="scientific">Candidatus Nephthysia bennettiae</name>
    <dbReference type="NCBI Taxonomy" id="3127016"/>
    <lineage>
        <taxon>Bacteria</taxon>
        <taxon>Bacillati</taxon>
        <taxon>Candidatus Dormiibacterota</taxon>
        <taxon>Candidatus Dormibacteria</taxon>
        <taxon>Candidatus Dormibacterales</taxon>
        <taxon>Candidatus Dormibacteraceae</taxon>
        <taxon>Candidatus Nephthysia</taxon>
    </lineage>
</organism>
<evidence type="ECO:0000256" key="5">
    <source>
        <dbReference type="PROSITE-ProRule" id="PRU01248"/>
    </source>
</evidence>
<evidence type="ECO:0000259" key="7">
    <source>
        <dbReference type="PROSITE" id="PS51900"/>
    </source>
</evidence>
<dbReference type="InterPro" id="IPR011010">
    <property type="entry name" value="DNA_brk_join_enz"/>
</dbReference>
<dbReference type="InterPro" id="IPR050090">
    <property type="entry name" value="Tyrosine_recombinase_XerCD"/>
</dbReference>
<gene>
    <name evidence="8" type="ORF">JF922_00430</name>
</gene>
<evidence type="ECO:0000256" key="2">
    <source>
        <dbReference type="ARBA" id="ARBA00022908"/>
    </source>
</evidence>
<feature type="domain" description="Core-binding (CB)" evidence="7">
    <location>
        <begin position="28"/>
        <end position="117"/>
    </location>
</feature>
<dbReference type="Gene3D" id="1.10.443.10">
    <property type="entry name" value="Intergrase catalytic core"/>
    <property type="match status" value="1"/>
</dbReference>
<dbReference type="PROSITE" id="PS51898">
    <property type="entry name" value="TYR_RECOMBINASE"/>
    <property type="match status" value="1"/>
</dbReference>
<dbReference type="InterPro" id="IPR044068">
    <property type="entry name" value="CB"/>
</dbReference>
<dbReference type="PANTHER" id="PTHR30349:SF64">
    <property type="entry name" value="PROPHAGE INTEGRASE INTD-RELATED"/>
    <property type="match status" value="1"/>
</dbReference>
<name>A0A934K100_9BACT</name>
<evidence type="ECO:0000256" key="4">
    <source>
        <dbReference type="ARBA" id="ARBA00023172"/>
    </source>
</evidence>
<evidence type="ECO:0000313" key="8">
    <source>
        <dbReference type="EMBL" id="MBJ7596545.1"/>
    </source>
</evidence>
<keyword evidence="4" id="KW-0233">DNA recombination</keyword>
<dbReference type="Gene3D" id="1.10.150.130">
    <property type="match status" value="1"/>
</dbReference>
<proteinExistence type="inferred from homology"/>
<keyword evidence="3 5" id="KW-0238">DNA-binding</keyword>
<evidence type="ECO:0000259" key="6">
    <source>
        <dbReference type="PROSITE" id="PS51898"/>
    </source>
</evidence>
<dbReference type="Pfam" id="PF14659">
    <property type="entry name" value="Phage_int_SAM_3"/>
    <property type="match status" value="1"/>
</dbReference>
<sequence>MTKAEAISDMQASQAAKAAGSYVEPTKLTVGRYLEDWIAAGSGGVRESTLRGYRVCVERHIVPRIGAVPLQAVTRLQIQAMYGDLSRSGNTRWTGGLSAKSVHNVQICLHTALEEAVRNRLLAHNPSDGSHKKPRDRPEMRCWTLGELRVFLTAAAGSHDSALYRMAAQTGMRRGELLGLRWRDLDLERGVASVRQQWSRQGGTLRLGPPKTRNALRSIDLDIGTVEMLRNHRAVHEFERRSWGEEYRTDLDLVFGGVHGGPQDPDVVYRRFARLVRRLRQQSGIQTIRMHDLRHTHATLLLEDGLDAKYVSERLGHDSVQTTLELYGHVTSRRRRDAAKRIGAMVDGLAATEICDPAVTPDGPGAQRAGF</sequence>
<dbReference type="InterPro" id="IPR002104">
    <property type="entry name" value="Integrase_catalytic"/>
</dbReference>
<dbReference type="InterPro" id="IPR013762">
    <property type="entry name" value="Integrase-like_cat_sf"/>
</dbReference>
<feature type="domain" description="Tyr recombinase" evidence="6">
    <location>
        <begin position="138"/>
        <end position="340"/>
    </location>
</feature>
<evidence type="ECO:0000256" key="3">
    <source>
        <dbReference type="ARBA" id="ARBA00023125"/>
    </source>
</evidence>
<dbReference type="PANTHER" id="PTHR30349">
    <property type="entry name" value="PHAGE INTEGRASE-RELATED"/>
    <property type="match status" value="1"/>
</dbReference>
<dbReference type="Pfam" id="PF00589">
    <property type="entry name" value="Phage_integrase"/>
    <property type="match status" value="1"/>
</dbReference>
<keyword evidence="2" id="KW-0229">DNA integration</keyword>
<dbReference type="GO" id="GO:0006310">
    <property type="term" value="P:DNA recombination"/>
    <property type="evidence" value="ECO:0007669"/>
    <property type="project" value="UniProtKB-KW"/>
</dbReference>
<dbReference type="AlphaFoldDB" id="A0A934K100"/>
<protein>
    <submittedName>
        <fullName evidence="8">Site-specific integrase</fullName>
    </submittedName>
</protein>
<reference evidence="8" key="1">
    <citation type="submission" date="2020-10" db="EMBL/GenBank/DDBJ databases">
        <title>Ca. Dormibacterota MAGs.</title>
        <authorList>
            <person name="Montgomery K."/>
        </authorList>
    </citation>
    <scope>NUCLEOTIDE SEQUENCE [LARGE SCALE GENOMIC DNA]</scope>
    <source>
        <strain evidence="8">SC8812_S17_10</strain>
    </source>
</reference>
<evidence type="ECO:0000256" key="1">
    <source>
        <dbReference type="ARBA" id="ARBA00008857"/>
    </source>
</evidence>
<keyword evidence="9" id="KW-1185">Reference proteome</keyword>
<dbReference type="Proteomes" id="UP000612893">
    <property type="component" value="Unassembled WGS sequence"/>
</dbReference>
<dbReference type="CDD" id="cd01189">
    <property type="entry name" value="INT_ICEBs1_C_like"/>
    <property type="match status" value="1"/>
</dbReference>
<comment type="caution">
    <text evidence="8">The sequence shown here is derived from an EMBL/GenBank/DDBJ whole genome shotgun (WGS) entry which is preliminary data.</text>
</comment>
<evidence type="ECO:0000313" key="9">
    <source>
        <dbReference type="Proteomes" id="UP000612893"/>
    </source>
</evidence>